<accession>A0A4Y7RG73</accession>
<dbReference type="InterPro" id="IPR021338">
    <property type="entry name" value="DUF2953"/>
</dbReference>
<organism evidence="2 3">
    <name type="scientific">Pelotomaculum schinkii</name>
    <dbReference type="NCBI Taxonomy" id="78350"/>
    <lineage>
        <taxon>Bacteria</taxon>
        <taxon>Bacillati</taxon>
        <taxon>Bacillota</taxon>
        <taxon>Clostridia</taxon>
        <taxon>Eubacteriales</taxon>
        <taxon>Desulfotomaculaceae</taxon>
        <taxon>Pelotomaculum</taxon>
    </lineage>
</organism>
<evidence type="ECO:0000313" key="2">
    <source>
        <dbReference type="EMBL" id="TEB07806.1"/>
    </source>
</evidence>
<keyword evidence="3" id="KW-1185">Reference proteome</keyword>
<dbReference type="AlphaFoldDB" id="A0A4Y7RG73"/>
<dbReference type="EMBL" id="QFGA01000001">
    <property type="protein sequence ID" value="TEB07806.1"/>
    <property type="molecule type" value="Genomic_DNA"/>
</dbReference>
<keyword evidence="1" id="KW-1133">Transmembrane helix</keyword>
<comment type="caution">
    <text evidence="2">The sequence shown here is derived from an EMBL/GenBank/DDBJ whole genome shotgun (WGS) entry which is preliminary data.</text>
</comment>
<keyword evidence="1" id="KW-0812">Transmembrane</keyword>
<name>A0A4Y7RG73_9FIRM</name>
<dbReference type="Proteomes" id="UP000298324">
    <property type="component" value="Unassembled WGS sequence"/>
</dbReference>
<reference evidence="2 3" key="1">
    <citation type="journal article" date="2018" name="Environ. Microbiol.">
        <title>Novel energy conservation strategies and behaviour of Pelotomaculum schinkii driving syntrophic propionate catabolism.</title>
        <authorList>
            <person name="Hidalgo-Ahumada C.A.P."/>
            <person name="Nobu M.K."/>
            <person name="Narihiro T."/>
            <person name="Tamaki H."/>
            <person name="Liu W.T."/>
            <person name="Kamagata Y."/>
            <person name="Stams A.J.M."/>
            <person name="Imachi H."/>
            <person name="Sousa D.Z."/>
        </authorList>
    </citation>
    <scope>NUCLEOTIDE SEQUENCE [LARGE SCALE GENOMIC DNA]</scope>
    <source>
        <strain evidence="2 3">HH</strain>
    </source>
</reference>
<proteinExistence type="predicted"/>
<sequence>MTPILVIMTAAAGMLVLLLIMPFDFTGRGEWGDIKYIEARLKWAGGLAAIGFAVREGSFNTTLSIGGLTLWRGGKKEKSLPRPGKQKTVKKKNDFNLRKTIELLSDGELFKAGIAFLRRLVRAFRLDMKLSGRYGADDPALTGLLAGLVALINGDRIKLKMQPVFTEAVFELRGALRSRVIPAELLGICLTLLWQKPVRRIWLSVIKNKMKFKKEAAQHV</sequence>
<feature type="transmembrane region" description="Helical" evidence="1">
    <location>
        <begin position="6"/>
        <end position="25"/>
    </location>
</feature>
<keyword evidence="1" id="KW-0472">Membrane</keyword>
<gene>
    <name evidence="2" type="ORF">Psch_01361</name>
</gene>
<dbReference type="RefSeq" id="WP_190239600.1">
    <property type="nucleotide sequence ID" value="NZ_QFGA01000001.1"/>
</dbReference>
<dbReference type="Pfam" id="PF11167">
    <property type="entry name" value="DUF2953"/>
    <property type="match status" value="1"/>
</dbReference>
<evidence type="ECO:0000313" key="3">
    <source>
        <dbReference type="Proteomes" id="UP000298324"/>
    </source>
</evidence>
<evidence type="ECO:0000256" key="1">
    <source>
        <dbReference type="SAM" id="Phobius"/>
    </source>
</evidence>
<evidence type="ECO:0008006" key="4">
    <source>
        <dbReference type="Google" id="ProtNLM"/>
    </source>
</evidence>
<protein>
    <recommendedName>
        <fullName evidence="4">DUF2953 domain-containing protein</fullName>
    </recommendedName>
</protein>